<comment type="similarity">
    <text evidence="1">Belongs to the Cyclase 1 superfamily.</text>
</comment>
<sequence>MLDSPTRLTAMLNLLLLFSSCSLSHGSLLSPVDIGYDFNANTLYGSLGNFESFNLTVSSRQETLYWYAANSFSAPEHGGTHLDAPFHFYKQGWKVADIPLNRLLVQGVMIDLTAKVAGNADFNITADDLIEWEERYGPLPNEVVILINFGWASKYPDRLAYFGGTSNSDLHFPGVSESAANWIVKTGKVVGVGVDTPSVDTGVNKEFIAHRILLTNSIYVLENVALAKAILPPRNFKLAVMPMKIAEGSGAPLRLIAYPNTEPSSN</sequence>
<dbReference type="EMBL" id="GEDC01013201">
    <property type="protein sequence ID" value="JAS24097.1"/>
    <property type="molecule type" value="Transcribed_RNA"/>
</dbReference>
<dbReference type="PANTHER" id="PTHR31118:SF12">
    <property type="entry name" value="CYCLASE-LIKE PROTEIN 2"/>
    <property type="match status" value="1"/>
</dbReference>
<dbReference type="AlphaFoldDB" id="A0A1B6DEI5"/>
<reference evidence="3" key="1">
    <citation type="submission" date="2015-12" db="EMBL/GenBank/DDBJ databases">
        <title>De novo transcriptome assembly of four potential Pierce s Disease insect vectors from Arizona vineyards.</title>
        <authorList>
            <person name="Tassone E.E."/>
        </authorList>
    </citation>
    <scope>NUCLEOTIDE SEQUENCE</scope>
</reference>
<evidence type="ECO:0000256" key="2">
    <source>
        <dbReference type="SAM" id="SignalP"/>
    </source>
</evidence>
<dbReference type="InterPro" id="IPR037175">
    <property type="entry name" value="KFase_sf"/>
</dbReference>
<gene>
    <name evidence="3" type="ORF">g.14751</name>
</gene>
<evidence type="ECO:0000313" key="3">
    <source>
        <dbReference type="EMBL" id="JAS24097.1"/>
    </source>
</evidence>
<evidence type="ECO:0000256" key="1">
    <source>
        <dbReference type="ARBA" id="ARBA00007865"/>
    </source>
</evidence>
<dbReference type="PANTHER" id="PTHR31118">
    <property type="entry name" value="CYCLASE-LIKE PROTEIN 2"/>
    <property type="match status" value="1"/>
</dbReference>
<dbReference type="SUPFAM" id="SSF102198">
    <property type="entry name" value="Putative cyclase"/>
    <property type="match status" value="1"/>
</dbReference>
<evidence type="ECO:0008006" key="4">
    <source>
        <dbReference type="Google" id="ProtNLM"/>
    </source>
</evidence>
<organism evidence="3">
    <name type="scientific">Clastoptera arizonana</name>
    <name type="common">Arizona spittle bug</name>
    <dbReference type="NCBI Taxonomy" id="38151"/>
    <lineage>
        <taxon>Eukaryota</taxon>
        <taxon>Metazoa</taxon>
        <taxon>Ecdysozoa</taxon>
        <taxon>Arthropoda</taxon>
        <taxon>Hexapoda</taxon>
        <taxon>Insecta</taxon>
        <taxon>Pterygota</taxon>
        <taxon>Neoptera</taxon>
        <taxon>Paraneoptera</taxon>
        <taxon>Hemiptera</taxon>
        <taxon>Auchenorrhyncha</taxon>
        <taxon>Cercopoidea</taxon>
        <taxon>Clastopteridae</taxon>
        <taxon>Clastoptera</taxon>
    </lineage>
</organism>
<dbReference type="PROSITE" id="PS51257">
    <property type="entry name" value="PROKAR_LIPOPROTEIN"/>
    <property type="match status" value="1"/>
</dbReference>
<keyword evidence="2" id="KW-0732">Signal</keyword>
<protein>
    <recommendedName>
        <fullName evidence="4">Cyclase</fullName>
    </recommendedName>
</protein>
<proteinExistence type="inferred from homology"/>
<feature type="signal peptide" evidence="2">
    <location>
        <begin position="1"/>
        <end position="26"/>
    </location>
</feature>
<dbReference type="Gene3D" id="3.50.30.50">
    <property type="entry name" value="Putative cyclase"/>
    <property type="match status" value="1"/>
</dbReference>
<dbReference type="InterPro" id="IPR007325">
    <property type="entry name" value="KFase/CYL"/>
</dbReference>
<accession>A0A1B6DEI5</accession>
<dbReference type="GO" id="GO:0004061">
    <property type="term" value="F:arylformamidase activity"/>
    <property type="evidence" value="ECO:0007669"/>
    <property type="project" value="InterPro"/>
</dbReference>
<dbReference type="GO" id="GO:0019441">
    <property type="term" value="P:L-tryptophan catabolic process to kynurenine"/>
    <property type="evidence" value="ECO:0007669"/>
    <property type="project" value="InterPro"/>
</dbReference>
<name>A0A1B6DEI5_9HEMI</name>
<feature type="chain" id="PRO_5008581328" description="Cyclase" evidence="2">
    <location>
        <begin position="27"/>
        <end position="266"/>
    </location>
</feature>
<dbReference type="Pfam" id="PF04199">
    <property type="entry name" value="Cyclase"/>
    <property type="match status" value="1"/>
</dbReference>